<reference evidence="3" key="1">
    <citation type="submission" date="2019-04" db="EMBL/GenBank/DDBJ databases">
        <title>Draft genome sequence of Pseudonocardiaceae bacterium SL3-2-4.</title>
        <authorList>
            <person name="Ningsih F."/>
            <person name="Yokota A."/>
            <person name="Sakai Y."/>
            <person name="Nanatani K."/>
            <person name="Yabe S."/>
            <person name="Oetari A."/>
            <person name="Sjamsuridzal W."/>
        </authorList>
    </citation>
    <scope>NUCLEOTIDE SEQUENCE [LARGE SCALE GENOMIC DNA]</scope>
    <source>
        <strain evidence="3">SL3-2-4</strain>
    </source>
</reference>
<organism evidence="2 3">
    <name type="scientific">Gandjariella thermophila</name>
    <dbReference type="NCBI Taxonomy" id="1931992"/>
    <lineage>
        <taxon>Bacteria</taxon>
        <taxon>Bacillati</taxon>
        <taxon>Actinomycetota</taxon>
        <taxon>Actinomycetes</taxon>
        <taxon>Pseudonocardiales</taxon>
        <taxon>Pseudonocardiaceae</taxon>
        <taxon>Gandjariella</taxon>
    </lineage>
</organism>
<dbReference type="OrthoDB" id="3707332at2"/>
<evidence type="ECO:0000256" key="1">
    <source>
        <dbReference type="SAM" id="MobiDB-lite"/>
    </source>
</evidence>
<evidence type="ECO:0000313" key="2">
    <source>
        <dbReference type="EMBL" id="GDY33181.1"/>
    </source>
</evidence>
<protein>
    <submittedName>
        <fullName evidence="2">Uncharacterized protein</fullName>
    </submittedName>
</protein>
<evidence type="ECO:0000313" key="3">
    <source>
        <dbReference type="Proteomes" id="UP000298860"/>
    </source>
</evidence>
<dbReference type="RefSeq" id="WP_137816152.1">
    <property type="nucleotide sequence ID" value="NZ_BJFL01000035.1"/>
</dbReference>
<dbReference type="EMBL" id="BJFL01000035">
    <property type="protein sequence ID" value="GDY33181.1"/>
    <property type="molecule type" value="Genomic_DNA"/>
</dbReference>
<feature type="region of interest" description="Disordered" evidence="1">
    <location>
        <begin position="48"/>
        <end position="69"/>
    </location>
</feature>
<dbReference type="AlphaFoldDB" id="A0A4D4J937"/>
<accession>A0A4D4J937</accession>
<sequence length="69" mass="7693">MAQHAYQTGNEWGVTVPELIERIAAEGLPTRLMWPDPNARVEWSIDDSPTGYLPRIDETSPACPGRRTA</sequence>
<dbReference type="Proteomes" id="UP000298860">
    <property type="component" value="Unassembled WGS sequence"/>
</dbReference>
<proteinExistence type="predicted"/>
<keyword evidence="3" id="KW-1185">Reference proteome</keyword>
<comment type="caution">
    <text evidence="2">The sequence shown here is derived from an EMBL/GenBank/DDBJ whole genome shotgun (WGS) entry which is preliminary data.</text>
</comment>
<gene>
    <name evidence="2" type="ORF">GTS_48140</name>
</gene>
<name>A0A4D4J937_9PSEU</name>